<dbReference type="OMA" id="YSKWDKY"/>
<sequence>MDQSKKLLEKYNIPLSHLDFVYVDKCENAREMEKIVAILRSGEEGYYPDLTRCAEEKLKKLKPESKLFRFEEQIRSSIVLDKKELEPIYDWNQSIKSKDSALNELKEDVEKFTADLPPMRTPGKIDVDAEEVETKKPAPPTKTIEKPEAKPNEQRIKSTDYSKWDKYDPDEEILRLELEEERNKEQAQIKTVKKGTAEVQEHMKLCEQAAEELRRQIQLKKLTQLEREQYAEKHRLRGNECFKSREYANAIEEYKRAIMYDPENAARAHNNRAIAYIKLQKYTEAIADCEACLKLEPANVKALLRLAEANYAQGRRRESNDAYRRVLEHDPDNSVALKALEQLRSQLGELAPAHATRMIIEEQQPAAQEKPKAAVKPQPKQVKQTAAKDYDLAELVKPNRVVKSKFISAAEALGGQLKGSNAPKLQQQPLMLQELDETQPELRLPQDKNVNKNKLLIKEL</sequence>
<evidence type="ECO:0000256" key="4">
    <source>
        <dbReference type="ARBA" id="ARBA00022803"/>
    </source>
</evidence>
<dbReference type="Gene3D" id="1.25.40.10">
    <property type="entry name" value="Tetratricopeptide repeat domain"/>
    <property type="match status" value="1"/>
</dbReference>
<dbReference type="InterPro" id="IPR019734">
    <property type="entry name" value="TPR_rpt"/>
</dbReference>
<organism evidence="8 9">
    <name type="scientific">Drosophila busckii</name>
    <name type="common">Fruit fly</name>
    <dbReference type="NCBI Taxonomy" id="30019"/>
    <lineage>
        <taxon>Eukaryota</taxon>
        <taxon>Metazoa</taxon>
        <taxon>Ecdysozoa</taxon>
        <taxon>Arthropoda</taxon>
        <taxon>Hexapoda</taxon>
        <taxon>Insecta</taxon>
        <taxon>Pterygota</taxon>
        <taxon>Neoptera</taxon>
        <taxon>Endopterygota</taxon>
        <taxon>Diptera</taxon>
        <taxon>Brachycera</taxon>
        <taxon>Muscomorpha</taxon>
        <taxon>Ephydroidea</taxon>
        <taxon>Drosophilidae</taxon>
        <taxon>Drosophila</taxon>
    </lineage>
</organism>
<evidence type="ECO:0000256" key="2">
    <source>
        <dbReference type="ARBA" id="ARBA00022490"/>
    </source>
</evidence>
<dbReference type="AlphaFoldDB" id="A0A0M4EQ80"/>
<dbReference type="GO" id="GO:0031072">
    <property type="term" value="F:heat shock protein binding"/>
    <property type="evidence" value="ECO:0007669"/>
    <property type="project" value="TreeGrafter"/>
</dbReference>
<dbReference type="PANTHER" id="PTHR45984:SF1">
    <property type="entry name" value="SPAG1 AXONEMAL DYNEIN ASSEMBLY FACTOR"/>
    <property type="match status" value="1"/>
</dbReference>
<feature type="region of interest" description="Disordered" evidence="7">
    <location>
        <begin position="132"/>
        <end position="159"/>
    </location>
</feature>
<evidence type="ECO:0000256" key="7">
    <source>
        <dbReference type="SAM" id="MobiDB-lite"/>
    </source>
</evidence>
<dbReference type="EMBL" id="CP012526">
    <property type="protein sequence ID" value="ALC46435.1"/>
    <property type="molecule type" value="Genomic_DNA"/>
</dbReference>
<gene>
    <name evidence="8" type="ORF">Dbus_chr3Rg1185</name>
</gene>
<dbReference type="PROSITE" id="PS50005">
    <property type="entry name" value="TPR"/>
    <property type="match status" value="3"/>
</dbReference>
<accession>A0A0M4EQ80</accession>
<reference evidence="8 9" key="1">
    <citation type="submission" date="2015-08" db="EMBL/GenBank/DDBJ databases">
        <title>Ancestral chromatin configuration constrains chromatin evolution on differentiating sex chromosomes in Drosophila.</title>
        <authorList>
            <person name="Zhou Q."/>
            <person name="Bachtrog D."/>
        </authorList>
    </citation>
    <scope>NUCLEOTIDE SEQUENCE [LARGE SCALE GENOMIC DNA]</scope>
    <source>
        <tissue evidence="8">Whole larvae</tissue>
    </source>
</reference>
<dbReference type="Pfam" id="PF07719">
    <property type="entry name" value="TPR_2"/>
    <property type="match status" value="1"/>
</dbReference>
<dbReference type="GO" id="GO:0005829">
    <property type="term" value="C:cytosol"/>
    <property type="evidence" value="ECO:0007669"/>
    <property type="project" value="TreeGrafter"/>
</dbReference>
<dbReference type="GO" id="GO:0006626">
    <property type="term" value="P:protein targeting to mitochondrion"/>
    <property type="evidence" value="ECO:0007669"/>
    <property type="project" value="TreeGrafter"/>
</dbReference>
<proteinExistence type="predicted"/>
<feature type="coiled-coil region" evidence="6">
    <location>
        <begin position="175"/>
        <end position="223"/>
    </location>
</feature>
<comment type="subcellular location">
    <subcellularLocation>
        <location evidence="1">Cytoplasm</location>
    </subcellularLocation>
</comment>
<keyword evidence="9" id="KW-1185">Reference proteome</keyword>
<evidence type="ECO:0000313" key="8">
    <source>
        <dbReference type="EMBL" id="ALC46435.1"/>
    </source>
</evidence>
<dbReference type="STRING" id="30019.A0A0M4EQ80"/>
<keyword evidence="3" id="KW-0677">Repeat</keyword>
<dbReference type="OrthoDB" id="2942533at2759"/>
<evidence type="ECO:0000256" key="5">
    <source>
        <dbReference type="PROSITE-ProRule" id="PRU00339"/>
    </source>
</evidence>
<feature type="repeat" description="TPR" evidence="5">
    <location>
        <begin position="231"/>
        <end position="264"/>
    </location>
</feature>
<dbReference type="PANTHER" id="PTHR45984">
    <property type="entry name" value="RNA (RNA) POLYMERASE II ASSOCIATED PROTEIN HOMOLOG"/>
    <property type="match status" value="1"/>
</dbReference>
<dbReference type="Pfam" id="PF00515">
    <property type="entry name" value="TPR_1"/>
    <property type="match status" value="1"/>
</dbReference>
<evidence type="ECO:0000256" key="1">
    <source>
        <dbReference type="ARBA" id="ARBA00004496"/>
    </source>
</evidence>
<dbReference type="SUPFAM" id="SSF48452">
    <property type="entry name" value="TPR-like"/>
    <property type="match status" value="1"/>
</dbReference>
<dbReference type="SMR" id="A0A0M4EQ80"/>
<feature type="repeat" description="TPR" evidence="5">
    <location>
        <begin position="266"/>
        <end position="299"/>
    </location>
</feature>
<keyword evidence="2" id="KW-0963">Cytoplasm</keyword>
<dbReference type="InterPro" id="IPR051982">
    <property type="entry name" value="CiliaryAsmbly_MitoImport"/>
</dbReference>
<evidence type="ECO:0000256" key="6">
    <source>
        <dbReference type="SAM" id="Coils"/>
    </source>
</evidence>
<keyword evidence="4 5" id="KW-0802">TPR repeat</keyword>
<name>A0A0M4EQ80_DROBS</name>
<dbReference type="InterPro" id="IPR013105">
    <property type="entry name" value="TPR_2"/>
</dbReference>
<feature type="compositionally biased region" description="Basic and acidic residues" evidence="7">
    <location>
        <begin position="143"/>
        <end position="159"/>
    </location>
</feature>
<evidence type="ECO:0000256" key="3">
    <source>
        <dbReference type="ARBA" id="ARBA00022737"/>
    </source>
</evidence>
<dbReference type="GO" id="GO:0005739">
    <property type="term" value="C:mitochondrion"/>
    <property type="evidence" value="ECO:0007669"/>
    <property type="project" value="TreeGrafter"/>
</dbReference>
<dbReference type="Proteomes" id="UP000494163">
    <property type="component" value="Chromosome 3R"/>
</dbReference>
<protein>
    <submittedName>
        <fullName evidence="8">CG18472</fullName>
    </submittedName>
</protein>
<keyword evidence="6" id="KW-0175">Coiled coil</keyword>
<feature type="repeat" description="TPR" evidence="5">
    <location>
        <begin position="300"/>
        <end position="333"/>
    </location>
</feature>
<dbReference type="SMART" id="SM00028">
    <property type="entry name" value="TPR"/>
    <property type="match status" value="3"/>
</dbReference>
<evidence type="ECO:0000313" key="9">
    <source>
        <dbReference type="Proteomes" id="UP000494163"/>
    </source>
</evidence>
<dbReference type="InterPro" id="IPR011990">
    <property type="entry name" value="TPR-like_helical_dom_sf"/>
</dbReference>